<dbReference type="NCBIfam" id="TIGR04183">
    <property type="entry name" value="Por_Secre_tail"/>
    <property type="match status" value="1"/>
</dbReference>
<dbReference type="Gene3D" id="2.60.40.10">
    <property type="entry name" value="Immunoglobulins"/>
    <property type="match status" value="2"/>
</dbReference>
<dbReference type="AlphaFoldDB" id="A0AAW6TUX7"/>
<evidence type="ECO:0000313" key="12">
    <source>
        <dbReference type="EMBL" id="MDI5951245.1"/>
    </source>
</evidence>
<comment type="caution">
    <text evidence="12">The sequence shown here is derived from an EMBL/GenBank/DDBJ whole genome shotgun (WGS) entry which is preliminary data.</text>
</comment>
<dbReference type="GO" id="GO:0016485">
    <property type="term" value="P:protein processing"/>
    <property type="evidence" value="ECO:0007669"/>
    <property type="project" value="TreeGrafter"/>
</dbReference>
<reference evidence="12 13" key="1">
    <citation type="submission" date="2023-04" db="EMBL/GenBank/DDBJ databases">
        <title>Two novel species of Flavobacterium.</title>
        <authorList>
            <person name="Liu Q."/>
            <person name="Xin Y.-H."/>
        </authorList>
    </citation>
    <scope>NUCLEOTIDE SEQUENCE [LARGE SCALE GENOMIC DNA]</scope>
    <source>
        <strain evidence="12 13">LB2P87</strain>
    </source>
</reference>
<dbReference type="EMBL" id="JASCRY010000006">
    <property type="protein sequence ID" value="MDI5951245.1"/>
    <property type="molecule type" value="Genomic_DNA"/>
</dbReference>
<dbReference type="PROSITE" id="PS52035">
    <property type="entry name" value="PEPTIDASE_M14"/>
    <property type="match status" value="1"/>
</dbReference>
<dbReference type="InterPro" id="IPR008969">
    <property type="entry name" value="CarboxyPept-like_regulatory"/>
</dbReference>
<organism evidence="12 13">
    <name type="scientific">Flavobacterium yafengii</name>
    <dbReference type="NCBI Taxonomy" id="3041253"/>
    <lineage>
        <taxon>Bacteria</taxon>
        <taxon>Pseudomonadati</taxon>
        <taxon>Bacteroidota</taxon>
        <taxon>Flavobacteriia</taxon>
        <taxon>Flavobacteriales</taxon>
        <taxon>Flavobacteriaceae</taxon>
        <taxon>Flavobacterium</taxon>
    </lineage>
</organism>
<dbReference type="GO" id="GO:0004181">
    <property type="term" value="F:metallocarboxypeptidase activity"/>
    <property type="evidence" value="ECO:0007669"/>
    <property type="project" value="InterPro"/>
</dbReference>
<evidence type="ECO:0000313" key="13">
    <source>
        <dbReference type="Proteomes" id="UP001228643"/>
    </source>
</evidence>
<dbReference type="RefSeq" id="WP_282718181.1">
    <property type="nucleotide sequence ID" value="NZ_JASCRY010000006.1"/>
</dbReference>
<keyword evidence="12" id="KW-0645">Protease</keyword>
<dbReference type="InterPro" id="IPR014756">
    <property type="entry name" value="Ig_E-set"/>
</dbReference>
<evidence type="ECO:0000256" key="4">
    <source>
        <dbReference type="ARBA" id="ARBA00022729"/>
    </source>
</evidence>
<dbReference type="Pfam" id="PF19081">
    <property type="entry name" value="Ig_7"/>
    <property type="match status" value="1"/>
</dbReference>
<keyword evidence="5" id="KW-0378">Hydrolase</keyword>
<comment type="cofactor">
    <cofactor evidence="1">
        <name>Zn(2+)</name>
        <dbReference type="ChEBI" id="CHEBI:29105"/>
    </cofactor>
</comment>
<dbReference type="Proteomes" id="UP001228643">
    <property type="component" value="Unassembled WGS sequence"/>
</dbReference>
<dbReference type="PRINTS" id="PR00765">
    <property type="entry name" value="CRBOXYPTASEA"/>
</dbReference>
<dbReference type="CDD" id="cd18173">
    <property type="entry name" value="M14_CP_bacteria"/>
    <property type="match status" value="1"/>
</dbReference>
<dbReference type="PANTHER" id="PTHR11532">
    <property type="entry name" value="PROTEASE M14 CARBOXYPEPTIDASE"/>
    <property type="match status" value="1"/>
</dbReference>
<dbReference type="InterPro" id="IPR057247">
    <property type="entry name" value="CARBOXYPEPT_ZN_2"/>
</dbReference>
<gene>
    <name evidence="12" type="ORF">QLS97_16460</name>
</gene>
<dbReference type="InterPro" id="IPR013783">
    <property type="entry name" value="Ig-like_fold"/>
</dbReference>
<dbReference type="SUPFAM" id="SSF49464">
    <property type="entry name" value="Carboxypeptidase regulatory domain-like"/>
    <property type="match status" value="1"/>
</dbReference>
<proteinExistence type="inferred from homology"/>
<accession>A0AAW6TUX7</accession>
<sequence length="1275" mass="136147">MKKITYVALFLLFFNGVTFAQNKTTLKKAQEYLKAKGEVVFTFKANSQSQFEEINKIVSISHKKVDSKDLQAEAYATSEQFKKFLAFGLPYNVTATDNEIPKEPTSLTSRTTAAWDTSWNAYPKYSEYVAKMQYWATTYPNLCTLQAIGSTPNGRTLYILKISDNASSDETEPEFLYTSSMHGDEITGYPTMLRFIDYLLTNYGSNSEVANIINGTEIFICPLANPDGSYKTAGNDIMNSTGNTATRANANGYDLNRNYPDPLNGLHPDSGLQTNPVYQPETQAFLAFERTRNFVLAANYHGGAEVVNFPWDTYPTTGGANIHPHDNYFKYISTEYASLCQTADGNNLYMDDVFGTGQFPGTTNGSAWYTVAGGRQDYNNYFNHSKEVTIEVSATKFPAASTLPTFWNNNRQAILNYVKQASYGLNGVVTNASGNPIHAKVYINGYDLKGSWVETSTTKGDYHKVLIAGTYTIIFEAPGYTSQTQSVTVSNGSATLLNITMVPTSSLAVANDVTICQGQTTALSASGTGTVKWYASANATTPITTGPIYTTPSLHTNTSYFTENEITLANIGPATASGTSSNNTAVANRYLIFNCTIPTKLKSVLVNASAVGQILVELQDSTGTMLESKVVLITASGSQDIDLDFFLPAQNNLRLVSRQLSYTNLTVATSGITYPLTNGTVSITANSGSGTFFPFFNWKFSPLKSNRDEVVVTVKPNPTASSVSPTSIASGSSAFTLTVNGSDFVNGESIIRWNGTDRPTTFVSATELTAIINADDIASGGTANVTLYNTCNDTTTGGQTFTIESICSPVPDLANLPTVTGQCSIAVTAPTATSTCAGVITGTTADPLTYTIQGTYTILWTYDDGNGNTSTQNQTILIDDTIAAVADVTSLATVTGQSSATVTAPTATDACIGTITGTTTSPLTYSTQGTYTVVWTYNDGNGNTSTQDQIITIADTIAPSTPTNLTASGTSQTTTNLSWTASTDNSSVTGYDVYKGVTLLGTVTANSYVVTGLTATTAYTFSVRAKDAVGNVSPSSDAVNITTLANTVTYCASMGSSVTREKIGKVVFGTINNTSTGGTGYENYTAISTNVTRGTANTITITPSWTSTKYKEGYAVWIDYNRDGDFTDAGELVWSKAASTTTPVSGIFTIPATAATGATRMRVSMRYNGIPSSCGTFTAGQVEDYTVNIVSSTARLIESTKLQEINIYPNPVKGAVLNVSSAENATYRVINLLGQEVSKGKVENGAISVTNINTGTYLLEITTNGQVVIKRFIKQ</sequence>
<dbReference type="InterPro" id="IPR044023">
    <property type="entry name" value="Ig_7"/>
</dbReference>
<feature type="domain" description="Fibronectin type-III" evidence="10">
    <location>
        <begin position="961"/>
        <end position="1046"/>
    </location>
</feature>
<keyword evidence="6" id="KW-0862">Zinc</keyword>
<dbReference type="PANTHER" id="PTHR11532:SF73">
    <property type="entry name" value="CARBOXYPEPTIDASE D"/>
    <property type="match status" value="1"/>
</dbReference>
<dbReference type="InterPro" id="IPR000834">
    <property type="entry name" value="Peptidase_M14"/>
</dbReference>
<dbReference type="InterPro" id="IPR036116">
    <property type="entry name" value="FN3_sf"/>
</dbReference>
<keyword evidence="13" id="KW-1185">Reference proteome</keyword>
<feature type="domain" description="Peptidase M14" evidence="11">
    <location>
        <begin position="121"/>
        <end position="421"/>
    </location>
</feature>
<keyword evidence="12" id="KW-0121">Carboxypeptidase</keyword>
<dbReference type="Pfam" id="PF00246">
    <property type="entry name" value="Peptidase_M14"/>
    <property type="match status" value="1"/>
</dbReference>
<evidence type="ECO:0000259" key="10">
    <source>
        <dbReference type="PROSITE" id="PS50853"/>
    </source>
</evidence>
<dbReference type="SMART" id="SM00060">
    <property type="entry name" value="FN3"/>
    <property type="match status" value="1"/>
</dbReference>
<keyword evidence="7" id="KW-0325">Glycoprotein</keyword>
<evidence type="ECO:0000256" key="7">
    <source>
        <dbReference type="ARBA" id="ARBA00023180"/>
    </source>
</evidence>
<evidence type="ECO:0000256" key="3">
    <source>
        <dbReference type="ARBA" id="ARBA00022723"/>
    </source>
</evidence>
<dbReference type="CDD" id="cd11308">
    <property type="entry name" value="Peptidase_M14NE-CP-C_like"/>
    <property type="match status" value="1"/>
</dbReference>
<evidence type="ECO:0000256" key="6">
    <source>
        <dbReference type="ARBA" id="ARBA00022833"/>
    </source>
</evidence>
<dbReference type="PROSITE" id="PS00133">
    <property type="entry name" value="CARBOXYPEPT_ZN_2"/>
    <property type="match status" value="1"/>
</dbReference>
<feature type="active site" description="Proton donor/acceptor" evidence="8">
    <location>
        <position position="391"/>
    </location>
</feature>
<dbReference type="SUPFAM" id="SSF53187">
    <property type="entry name" value="Zn-dependent exopeptidases"/>
    <property type="match status" value="1"/>
</dbReference>
<dbReference type="InterPro" id="IPR003961">
    <property type="entry name" value="FN3_dom"/>
</dbReference>
<feature type="signal peptide" evidence="9">
    <location>
        <begin position="1"/>
        <end position="20"/>
    </location>
</feature>
<dbReference type="Pfam" id="PF20009">
    <property type="entry name" value="GEVED"/>
    <property type="match status" value="1"/>
</dbReference>
<dbReference type="Gene3D" id="2.60.40.1120">
    <property type="entry name" value="Carboxypeptidase-like, regulatory domain"/>
    <property type="match status" value="1"/>
</dbReference>
<dbReference type="SUPFAM" id="SSF81296">
    <property type="entry name" value="E set domains"/>
    <property type="match status" value="1"/>
</dbReference>
<evidence type="ECO:0000256" key="1">
    <source>
        <dbReference type="ARBA" id="ARBA00001947"/>
    </source>
</evidence>
<dbReference type="GO" id="GO:0008270">
    <property type="term" value="F:zinc ion binding"/>
    <property type="evidence" value="ECO:0007669"/>
    <property type="project" value="InterPro"/>
</dbReference>
<dbReference type="SMART" id="SM00631">
    <property type="entry name" value="Zn_pept"/>
    <property type="match status" value="1"/>
</dbReference>
<evidence type="ECO:0000256" key="2">
    <source>
        <dbReference type="ARBA" id="ARBA00005988"/>
    </source>
</evidence>
<name>A0AAW6TUX7_9FLAO</name>
<evidence type="ECO:0000259" key="11">
    <source>
        <dbReference type="PROSITE" id="PS52035"/>
    </source>
</evidence>
<dbReference type="PROSITE" id="PS50853">
    <property type="entry name" value="FN3"/>
    <property type="match status" value="1"/>
</dbReference>
<evidence type="ECO:0000256" key="9">
    <source>
        <dbReference type="SAM" id="SignalP"/>
    </source>
</evidence>
<keyword evidence="3" id="KW-0479">Metal-binding</keyword>
<feature type="chain" id="PRO_5043532277" evidence="9">
    <location>
        <begin position="21"/>
        <end position="1275"/>
    </location>
</feature>
<protein>
    <submittedName>
        <fullName evidence="12">M14 family zinc carboxypeptidase</fullName>
    </submittedName>
</protein>
<keyword evidence="4 9" id="KW-0732">Signal</keyword>
<dbReference type="Pfam" id="PF18962">
    <property type="entry name" value="Por_Secre_tail"/>
    <property type="match status" value="1"/>
</dbReference>
<dbReference type="InterPro" id="IPR050753">
    <property type="entry name" value="Peptidase_M14_domain"/>
</dbReference>
<dbReference type="GO" id="GO:0006518">
    <property type="term" value="P:peptide metabolic process"/>
    <property type="evidence" value="ECO:0007669"/>
    <property type="project" value="TreeGrafter"/>
</dbReference>
<comment type="similarity">
    <text evidence="2 8">Belongs to the peptidase M14 family.</text>
</comment>
<evidence type="ECO:0000256" key="5">
    <source>
        <dbReference type="ARBA" id="ARBA00022801"/>
    </source>
</evidence>
<dbReference type="Pfam" id="PF00041">
    <property type="entry name" value="fn3"/>
    <property type="match status" value="1"/>
</dbReference>
<dbReference type="Gene3D" id="3.40.630.10">
    <property type="entry name" value="Zn peptidases"/>
    <property type="match status" value="1"/>
</dbReference>
<dbReference type="InterPro" id="IPR045474">
    <property type="entry name" value="GEVED"/>
</dbReference>
<evidence type="ECO:0000256" key="8">
    <source>
        <dbReference type="PROSITE-ProRule" id="PRU01379"/>
    </source>
</evidence>
<dbReference type="CDD" id="cd00063">
    <property type="entry name" value="FN3"/>
    <property type="match status" value="1"/>
</dbReference>
<dbReference type="GO" id="GO:0005615">
    <property type="term" value="C:extracellular space"/>
    <property type="evidence" value="ECO:0007669"/>
    <property type="project" value="TreeGrafter"/>
</dbReference>
<dbReference type="SUPFAM" id="SSF49265">
    <property type="entry name" value="Fibronectin type III"/>
    <property type="match status" value="1"/>
</dbReference>
<dbReference type="InterPro" id="IPR026444">
    <property type="entry name" value="Secre_tail"/>
</dbReference>